<keyword evidence="1" id="KW-0175">Coiled coil</keyword>
<evidence type="ECO:0008006" key="7">
    <source>
        <dbReference type="Google" id="ProtNLM"/>
    </source>
</evidence>
<protein>
    <recommendedName>
        <fullName evidence="7">ARM repeat-containing protein</fullName>
    </recommendedName>
</protein>
<dbReference type="InterPro" id="IPR052587">
    <property type="entry name" value="TELO2-interacting_protein_1"/>
</dbReference>
<evidence type="ECO:0000313" key="6">
    <source>
        <dbReference type="Proteomes" id="UP000696280"/>
    </source>
</evidence>
<dbReference type="InterPro" id="IPR057567">
    <property type="entry name" value="TPR_TTI1_C"/>
</dbReference>
<dbReference type="SUPFAM" id="SSF48371">
    <property type="entry name" value="ARM repeat"/>
    <property type="match status" value="1"/>
</dbReference>
<dbReference type="InterPro" id="IPR011989">
    <property type="entry name" value="ARM-like"/>
</dbReference>
<dbReference type="EMBL" id="CAJVRL010000060">
    <property type="protein sequence ID" value="CAG8955053.1"/>
    <property type="molecule type" value="Genomic_DNA"/>
</dbReference>
<feature type="domain" description="TTI1 N-terminal TPR" evidence="3">
    <location>
        <begin position="13"/>
        <end position="346"/>
    </location>
</feature>
<dbReference type="InterPro" id="IPR016441">
    <property type="entry name" value="Tti1"/>
</dbReference>
<dbReference type="Proteomes" id="UP000696280">
    <property type="component" value="Unassembled WGS sequence"/>
</dbReference>
<dbReference type="PANTHER" id="PTHR18460:SF3">
    <property type="entry name" value="TELO2-INTERACTING PROTEIN 1 HOMOLOG"/>
    <property type="match status" value="1"/>
</dbReference>
<dbReference type="InterPro" id="IPR057566">
    <property type="entry name" value="TPR_TTI1_N"/>
</dbReference>
<gene>
    <name evidence="5" type="ORF">HYFRA_00007067</name>
</gene>
<proteinExistence type="predicted"/>
<keyword evidence="6" id="KW-1185">Reference proteome</keyword>
<dbReference type="PANTHER" id="PTHR18460">
    <property type="entry name" value="TEL2 INTERACTING PROTEIN 1 TTI1 FAMILY MEMBER"/>
    <property type="match status" value="1"/>
</dbReference>
<comment type="caution">
    <text evidence="5">The sequence shown here is derived from an EMBL/GenBank/DDBJ whole genome shotgun (WGS) entry which is preliminary data.</text>
</comment>
<dbReference type="Pfam" id="PF24181">
    <property type="entry name" value="TPR_TTI1_C"/>
    <property type="match status" value="1"/>
</dbReference>
<dbReference type="Pfam" id="PF21547">
    <property type="entry name" value="TTI1"/>
    <property type="match status" value="1"/>
</dbReference>
<feature type="region of interest" description="Disordered" evidence="2">
    <location>
        <begin position="792"/>
        <end position="819"/>
    </location>
</feature>
<sequence>MDDGARSARNELFQILKPCCVELSQLALKDDGSPASTNTLIKRTDQLLSILQTHCKRTDGAFDERLAEYVFFPLSSMLKKKKKYADRLSELIVKCLSILLEFGWRRNVPLDLSKQLLILLPFVAGGPPDQQLSIPEEIAAAAYGALAALFYGLGHTAGGAAALVETATVPALGHCMTVILEGIVEGASVDVQLEALRALQAAWKSVKDVQALATFLPGTISALTKTLMPGTASRRARKTLISALEALQHVLTSILSDVRTRTIRMEDQSSKKPTESSKEQKVFTKSWLKASTSQIKLALSNVIRLRKNNDPDLRMALKKFCLIILDECHDTLSESASLLVETSMILDGVEKEHDFMKRGTTLTDLATIHPDIGELVKTIAYNWVTSLPRIMQANDESAKHDALNQLQRASSLLKDLNSESTILEDALGSSLRDSITVTLESSRSPIGVEETGFDLNSQAAMTLVAENSHSTEFSPLIMGEESQKMTRNSLSQLVANLGTRETQIKIAGEMLEYVRGATGPSLLSAYWLSFQILKSASSQNADIDEFFDSALTLSGEQEVMSEELMSYSQSILTSNDGEQYDWRMQATALEVVAERAMRLKEDFRPELIDTLYPIAQLLGSPNDRLREHAITCINIISKSCGYANASDLIVDNVDYMVNAISLRLNTFDISPQAPQVLVMMLRLAGPSLLLYLDDVVGSIFAALDNFHGYQSLVDVLFSVLDEIVKIGAESNQLQISNTPAESDTQEKPSALTISDIIAMLTKNSNSDSEPLSHEDVPQKPWKSASTLLDEIEARNNPPSSPSSNNEAESPPPPQELAAPAPTKTHTLLTNITTLSQHYLTSPSPHLRTKLLSLIATVAPALAPTPSTFLPLLNDIWPVLIPLLHDESSYVSINALRTLSILCRLAGSFLGTRIRTAWPEIRAIATSCSLAYHKEMHKSKGKSSRGVHSEAARKWEGVIGLLCDIVGYVDVEEEMVEEILGVLGGVVWERGDVRERLERGASDM</sequence>
<dbReference type="AlphaFoldDB" id="A0A9N9KYD8"/>
<evidence type="ECO:0000256" key="1">
    <source>
        <dbReference type="SAM" id="Coils"/>
    </source>
</evidence>
<dbReference type="InterPro" id="IPR016024">
    <property type="entry name" value="ARM-type_fold"/>
</dbReference>
<feature type="compositionally biased region" description="Low complexity" evidence="2">
    <location>
        <begin position="795"/>
        <end position="808"/>
    </location>
</feature>
<name>A0A9N9KYD8_9HELO</name>
<dbReference type="OrthoDB" id="49511at2759"/>
<feature type="coiled-coil region" evidence="1">
    <location>
        <begin position="399"/>
        <end position="426"/>
    </location>
</feature>
<dbReference type="Gene3D" id="1.25.10.10">
    <property type="entry name" value="Leucine-rich Repeat Variant"/>
    <property type="match status" value="2"/>
</dbReference>
<evidence type="ECO:0000256" key="2">
    <source>
        <dbReference type="SAM" id="MobiDB-lite"/>
    </source>
</evidence>
<accession>A0A9N9KYD8</accession>
<organism evidence="5 6">
    <name type="scientific">Hymenoscyphus fraxineus</name>
    <dbReference type="NCBI Taxonomy" id="746836"/>
    <lineage>
        <taxon>Eukaryota</taxon>
        <taxon>Fungi</taxon>
        <taxon>Dikarya</taxon>
        <taxon>Ascomycota</taxon>
        <taxon>Pezizomycotina</taxon>
        <taxon>Leotiomycetes</taxon>
        <taxon>Helotiales</taxon>
        <taxon>Helotiaceae</taxon>
        <taxon>Hymenoscyphus</taxon>
    </lineage>
</organism>
<dbReference type="PIRSF" id="PIRSF005250">
    <property type="entry name" value="UCP005250"/>
    <property type="match status" value="1"/>
</dbReference>
<evidence type="ECO:0000313" key="5">
    <source>
        <dbReference type="EMBL" id="CAG8955053.1"/>
    </source>
</evidence>
<feature type="domain" description="TTI1 C-terminal TPR" evidence="4">
    <location>
        <begin position="719"/>
        <end position="980"/>
    </location>
</feature>
<dbReference type="GO" id="GO:0005737">
    <property type="term" value="C:cytoplasm"/>
    <property type="evidence" value="ECO:0007669"/>
    <property type="project" value="TreeGrafter"/>
</dbReference>
<dbReference type="Pfam" id="PF24173">
    <property type="entry name" value="TPR_TTI1_N"/>
    <property type="match status" value="1"/>
</dbReference>
<dbReference type="InterPro" id="IPR049362">
    <property type="entry name" value="TTI1_rpt"/>
</dbReference>
<evidence type="ECO:0000259" key="4">
    <source>
        <dbReference type="Pfam" id="PF24181"/>
    </source>
</evidence>
<feature type="non-terminal residue" evidence="5">
    <location>
        <position position="1"/>
    </location>
</feature>
<reference evidence="5" key="1">
    <citation type="submission" date="2021-07" db="EMBL/GenBank/DDBJ databases">
        <authorList>
            <person name="Durling M."/>
        </authorList>
    </citation>
    <scope>NUCLEOTIDE SEQUENCE</scope>
</reference>
<evidence type="ECO:0000259" key="3">
    <source>
        <dbReference type="Pfam" id="PF24173"/>
    </source>
</evidence>